<feature type="region of interest" description="Disordered" evidence="1">
    <location>
        <begin position="1"/>
        <end position="22"/>
    </location>
</feature>
<sequence length="97" mass="10358">MSLRTQAAMPGTFASRLVPDPEGDPVGSSMIGLPLASIQIIAAVLALVGGVWEYHNGFKDVIGMRAFLVKRKPHLVVLAFVVVVVVATCIILLVEEF</sequence>
<name>A0A9P7RRC5_9AGAR</name>
<comment type="caution">
    <text evidence="3">The sequence shown here is derived from an EMBL/GenBank/DDBJ whole genome shotgun (WGS) entry which is preliminary data.</text>
</comment>
<evidence type="ECO:0000313" key="3">
    <source>
        <dbReference type="EMBL" id="KAG7088376.1"/>
    </source>
</evidence>
<evidence type="ECO:0000256" key="2">
    <source>
        <dbReference type="SAM" id="Phobius"/>
    </source>
</evidence>
<evidence type="ECO:0000256" key="1">
    <source>
        <dbReference type="SAM" id="MobiDB-lite"/>
    </source>
</evidence>
<dbReference type="RefSeq" id="XP_043004847.1">
    <property type="nucleotide sequence ID" value="XM_043157480.1"/>
</dbReference>
<keyword evidence="2" id="KW-0472">Membrane</keyword>
<organism evidence="3 4">
    <name type="scientific">Marasmius oreades</name>
    <name type="common">fairy-ring Marasmius</name>
    <dbReference type="NCBI Taxonomy" id="181124"/>
    <lineage>
        <taxon>Eukaryota</taxon>
        <taxon>Fungi</taxon>
        <taxon>Dikarya</taxon>
        <taxon>Basidiomycota</taxon>
        <taxon>Agaricomycotina</taxon>
        <taxon>Agaricomycetes</taxon>
        <taxon>Agaricomycetidae</taxon>
        <taxon>Agaricales</taxon>
        <taxon>Marasmiineae</taxon>
        <taxon>Marasmiaceae</taxon>
        <taxon>Marasmius</taxon>
    </lineage>
</organism>
<dbReference type="GeneID" id="66081452"/>
<dbReference type="Proteomes" id="UP001049176">
    <property type="component" value="Chromosome 8"/>
</dbReference>
<protein>
    <submittedName>
        <fullName evidence="3">Uncharacterized protein</fullName>
    </submittedName>
</protein>
<evidence type="ECO:0000313" key="4">
    <source>
        <dbReference type="Proteomes" id="UP001049176"/>
    </source>
</evidence>
<keyword evidence="2" id="KW-0812">Transmembrane</keyword>
<accession>A0A9P7RRC5</accession>
<feature type="transmembrane region" description="Helical" evidence="2">
    <location>
        <begin position="31"/>
        <end position="54"/>
    </location>
</feature>
<keyword evidence="4" id="KW-1185">Reference proteome</keyword>
<feature type="transmembrane region" description="Helical" evidence="2">
    <location>
        <begin position="75"/>
        <end position="94"/>
    </location>
</feature>
<dbReference type="EMBL" id="CM032188">
    <property type="protein sequence ID" value="KAG7088376.1"/>
    <property type="molecule type" value="Genomic_DNA"/>
</dbReference>
<gene>
    <name evidence="3" type="ORF">E1B28_012377</name>
</gene>
<keyword evidence="2" id="KW-1133">Transmembrane helix</keyword>
<dbReference type="OrthoDB" id="5525680at2759"/>
<proteinExistence type="predicted"/>
<reference evidence="3" key="1">
    <citation type="journal article" date="2021" name="Genome Biol. Evol.">
        <title>The assembled and annotated genome of the fairy-ring fungus Marasmius oreades.</title>
        <authorList>
            <person name="Hiltunen M."/>
            <person name="Ament-Velasquez S.L."/>
            <person name="Johannesson H."/>
        </authorList>
    </citation>
    <scope>NUCLEOTIDE SEQUENCE</scope>
    <source>
        <strain evidence="3">03SP1</strain>
    </source>
</reference>
<dbReference type="AlphaFoldDB" id="A0A9P7RRC5"/>